<sequence>MSEQKFNALVLAASFKDTVKLAKDAADQALVIFPMRPGVCHPLRSDRVQKALRSHAKSKGTRLNKHRIEEVLDELDAIAFEEGEVISPHYRVAPVVGGYLYNLGAGRFLHVTAVGGISVTSEVPDGVYFTETSSMLSAPTPESKLDVKALLSWFNCSNAEKLLLLAWLTYTVAHPKAAKLPYPILTIRAPAGSGKTFLCSKLIRQLVDPSSVASQTMPKCIKDVAISAQLNHVLIYDNLRFIRRELSDELCQVATGGSVVSRMLYTNGEEFSLELRCALVLNGIHSFVTESDLVSRCVNINLEPISADHRKSEATLSTELDEALPSLIYTVHALAAKIMSVKDSVEVNYKSRMADFSSWLAGLEAVLKRPQGQLQALYKANVEQSKVVGVMDDSLFMALTAFSRRFSKSSPWHDTPHALFEALSSQTSVSLGSDMPRNASAMSRHIATMTDALKSNGVHTRRDRDEYRYYEVWFEPRGTENAADAVGAASLPAAQPVSPPPSETSEADIEDLLA</sequence>
<evidence type="ECO:0000256" key="1">
    <source>
        <dbReference type="SAM" id="MobiDB-lite"/>
    </source>
</evidence>
<comment type="caution">
    <text evidence="2">The sequence shown here is derived from an EMBL/GenBank/DDBJ whole genome shotgun (WGS) entry which is preliminary data.</text>
</comment>
<feature type="compositionally biased region" description="Acidic residues" evidence="1">
    <location>
        <begin position="505"/>
        <end position="514"/>
    </location>
</feature>
<dbReference type="AlphaFoldDB" id="A0A2N3ISR3"/>
<protein>
    <recommendedName>
        <fullName evidence="4">ATP-binding protein</fullName>
    </recommendedName>
</protein>
<dbReference type="Proteomes" id="UP000233526">
    <property type="component" value="Unassembled WGS sequence"/>
</dbReference>
<dbReference type="RefSeq" id="WP_101319670.1">
    <property type="nucleotide sequence ID" value="NZ_CAWNSS010000051.1"/>
</dbReference>
<organism evidence="2 3">
    <name type="scientific">Aeromonas sobria</name>
    <dbReference type="NCBI Taxonomy" id="646"/>
    <lineage>
        <taxon>Bacteria</taxon>
        <taxon>Pseudomonadati</taxon>
        <taxon>Pseudomonadota</taxon>
        <taxon>Gammaproteobacteria</taxon>
        <taxon>Aeromonadales</taxon>
        <taxon>Aeromonadaceae</taxon>
        <taxon>Aeromonas</taxon>
    </lineage>
</organism>
<evidence type="ECO:0000313" key="3">
    <source>
        <dbReference type="Proteomes" id="UP000233526"/>
    </source>
</evidence>
<feature type="region of interest" description="Disordered" evidence="1">
    <location>
        <begin position="484"/>
        <end position="514"/>
    </location>
</feature>
<accession>A0A2N3ISR3</accession>
<proteinExistence type="predicted"/>
<dbReference type="EMBL" id="LJZX01000051">
    <property type="protein sequence ID" value="PKQ74826.1"/>
    <property type="molecule type" value="Genomic_DNA"/>
</dbReference>
<evidence type="ECO:0008006" key="4">
    <source>
        <dbReference type="Google" id="ProtNLM"/>
    </source>
</evidence>
<name>A0A2N3ISR3_AERSO</name>
<gene>
    <name evidence="2" type="ORF">AOX56_20415</name>
</gene>
<reference evidence="2 3" key="1">
    <citation type="journal article" date="2017" name="Front. Microbiol.">
        <title>Strong Genomic and Phenotypic Heterogeneity in the Aeromonas sobria Species Complex.</title>
        <authorList>
            <person name="Gauthier J."/>
            <person name="Vincent A.T."/>
            <person name="Charette S.J."/>
            <person name="Derome N."/>
        </authorList>
    </citation>
    <scope>NUCLEOTIDE SEQUENCE [LARGE SCALE GENOMIC DNA]</scope>
    <source>
        <strain evidence="2 3">JF2635</strain>
    </source>
</reference>
<evidence type="ECO:0000313" key="2">
    <source>
        <dbReference type="EMBL" id="PKQ74826.1"/>
    </source>
</evidence>